<comment type="caution">
    <text evidence="5">The sequence shown here is derived from an EMBL/GenBank/DDBJ whole genome shotgun (WGS) entry which is preliminary data.</text>
</comment>
<evidence type="ECO:0000256" key="4">
    <source>
        <dbReference type="ARBA" id="ARBA00023273"/>
    </source>
</evidence>
<dbReference type="GO" id="GO:1905515">
    <property type="term" value="P:non-motile cilium assembly"/>
    <property type="evidence" value="ECO:0007669"/>
    <property type="project" value="TreeGrafter"/>
</dbReference>
<gene>
    <name evidence="5" type="ORF">EB796_003508</name>
</gene>
<comment type="similarity">
    <text evidence="2">Belongs to the IFT57 family.</text>
</comment>
<evidence type="ECO:0000256" key="1">
    <source>
        <dbReference type="ARBA" id="ARBA00004138"/>
    </source>
</evidence>
<dbReference type="PANTHER" id="PTHR16011">
    <property type="entry name" value="IFT57/HIPPI"/>
    <property type="match status" value="1"/>
</dbReference>
<dbReference type="EMBL" id="VXIV02000453">
    <property type="protein sequence ID" value="KAF6038177.1"/>
    <property type="molecule type" value="Genomic_DNA"/>
</dbReference>
<evidence type="ECO:0000256" key="3">
    <source>
        <dbReference type="ARBA" id="ARBA00023069"/>
    </source>
</evidence>
<dbReference type="GO" id="GO:0005815">
    <property type="term" value="C:microtubule organizing center"/>
    <property type="evidence" value="ECO:0007669"/>
    <property type="project" value="TreeGrafter"/>
</dbReference>
<evidence type="ECO:0000256" key="2">
    <source>
        <dbReference type="ARBA" id="ARBA00009415"/>
    </source>
</evidence>
<dbReference type="AlphaFoldDB" id="A0A7J7KIY4"/>
<proteinExistence type="inferred from homology"/>
<dbReference type="GO" id="GO:0030992">
    <property type="term" value="C:intraciliary transport particle B"/>
    <property type="evidence" value="ECO:0007669"/>
    <property type="project" value="TreeGrafter"/>
</dbReference>
<dbReference type="GO" id="GO:0005794">
    <property type="term" value="C:Golgi apparatus"/>
    <property type="evidence" value="ECO:0007669"/>
    <property type="project" value="TreeGrafter"/>
</dbReference>
<organism evidence="5 6">
    <name type="scientific">Bugula neritina</name>
    <name type="common">Brown bryozoan</name>
    <name type="synonym">Sertularia neritina</name>
    <dbReference type="NCBI Taxonomy" id="10212"/>
    <lineage>
        <taxon>Eukaryota</taxon>
        <taxon>Metazoa</taxon>
        <taxon>Spiralia</taxon>
        <taxon>Lophotrochozoa</taxon>
        <taxon>Bryozoa</taxon>
        <taxon>Gymnolaemata</taxon>
        <taxon>Cheilostomatida</taxon>
        <taxon>Flustrina</taxon>
        <taxon>Buguloidea</taxon>
        <taxon>Bugulidae</taxon>
        <taxon>Bugula</taxon>
    </lineage>
</organism>
<evidence type="ECO:0000313" key="6">
    <source>
        <dbReference type="Proteomes" id="UP000593567"/>
    </source>
</evidence>
<reference evidence="5" key="1">
    <citation type="submission" date="2020-06" db="EMBL/GenBank/DDBJ databases">
        <title>Draft genome of Bugula neritina, a colonial animal packing powerful symbionts and potential medicines.</title>
        <authorList>
            <person name="Rayko M."/>
        </authorList>
    </citation>
    <scope>NUCLEOTIDE SEQUENCE [LARGE SCALE GENOMIC DNA]</scope>
    <source>
        <strain evidence="5">Kwan_BN1</strain>
    </source>
</reference>
<dbReference type="GO" id="GO:0042073">
    <property type="term" value="P:intraciliary transport"/>
    <property type="evidence" value="ECO:0007669"/>
    <property type="project" value="TreeGrafter"/>
</dbReference>
<protein>
    <submittedName>
        <fullName evidence="5">IFT57</fullName>
    </submittedName>
</protein>
<dbReference type="Pfam" id="PF10498">
    <property type="entry name" value="IFT57"/>
    <property type="match status" value="1"/>
</dbReference>
<keyword evidence="6" id="KW-1185">Reference proteome</keyword>
<keyword evidence="4" id="KW-0966">Cell projection</keyword>
<accession>A0A7J7KIY4</accession>
<dbReference type="OrthoDB" id="423881at2759"/>
<dbReference type="Proteomes" id="UP000593567">
    <property type="component" value="Unassembled WGS sequence"/>
</dbReference>
<dbReference type="GO" id="GO:0005929">
    <property type="term" value="C:cilium"/>
    <property type="evidence" value="ECO:0007669"/>
    <property type="project" value="UniProtKB-SubCell"/>
</dbReference>
<name>A0A7J7KIY4_BUGNE</name>
<sequence>MQFVLMEGIIEKLKLLDYEKLFCQELGFKPFSRHYFAIPTNPGEQFYNFTSLCAWLLRLCGKNFDPPQEYDDPNATISSILLELKSLGQNVNFPPSKLKTGCGEQCIDVVNKLCDSVLVNEGSLGQDLFTPKKKMMLKIMQ</sequence>
<keyword evidence="3" id="KW-0969">Cilium</keyword>
<dbReference type="InterPro" id="IPR019530">
    <property type="entry name" value="Intra-flagellar_transport_57"/>
</dbReference>
<dbReference type="PANTHER" id="PTHR16011:SF0">
    <property type="entry name" value="INTRAFLAGELLAR TRANSPORT PROTEIN 57 HOMOLOG"/>
    <property type="match status" value="1"/>
</dbReference>
<comment type="subcellular location">
    <subcellularLocation>
        <location evidence="1">Cell projection</location>
        <location evidence="1">Cilium</location>
    </subcellularLocation>
</comment>
<evidence type="ECO:0000313" key="5">
    <source>
        <dbReference type="EMBL" id="KAF6038177.1"/>
    </source>
</evidence>